<dbReference type="GO" id="GO:0006955">
    <property type="term" value="P:immune response"/>
    <property type="evidence" value="ECO:0007669"/>
    <property type="project" value="TreeGrafter"/>
</dbReference>
<dbReference type="SUPFAM" id="SSF48726">
    <property type="entry name" value="Immunoglobulin"/>
    <property type="match status" value="3"/>
</dbReference>
<gene>
    <name evidence="4" type="ORF">AB205_0073870</name>
</gene>
<sequence>MTCNVEPPASFYHWYRNNKAISTGKNYVIFFAESENSGDYKCWTRTGGTSEIVTLSVISDPVILQAPLYVYEGDNISLQCSSPSGSVATQTIFYRNNQTISKSTTNDTLQLKYTDLKDTYSCSRQVLTTITHTYKAETTISYTENAGTIPVTFTPDWNKLLTGDNITMTCNGGNDWTYQWLQNDTLVAEEQTYTITSVQVGHSGIYQCRTSQGLSLPFRLEVSN</sequence>
<keyword evidence="1" id="KW-0732">Signal</keyword>
<dbReference type="Proteomes" id="UP000228934">
    <property type="component" value="Unassembled WGS sequence"/>
</dbReference>
<dbReference type="InterPro" id="IPR036179">
    <property type="entry name" value="Ig-like_dom_sf"/>
</dbReference>
<reference evidence="5" key="1">
    <citation type="journal article" date="2017" name="Nat. Commun.">
        <title>The North American bullfrog draft genome provides insight into hormonal regulation of long noncoding RNA.</title>
        <authorList>
            <person name="Hammond S.A."/>
            <person name="Warren R.L."/>
            <person name="Vandervalk B.P."/>
            <person name="Kucuk E."/>
            <person name="Khan H."/>
            <person name="Gibb E.A."/>
            <person name="Pandoh P."/>
            <person name="Kirk H."/>
            <person name="Zhao Y."/>
            <person name="Jones M."/>
            <person name="Mungall A.J."/>
            <person name="Coope R."/>
            <person name="Pleasance S."/>
            <person name="Moore R.A."/>
            <person name="Holt R.A."/>
            <person name="Round J.M."/>
            <person name="Ohora S."/>
            <person name="Walle B.V."/>
            <person name="Veldhoen N."/>
            <person name="Helbing C.C."/>
            <person name="Birol I."/>
        </authorList>
    </citation>
    <scope>NUCLEOTIDE SEQUENCE [LARGE SCALE GENOMIC DNA]</scope>
</reference>
<dbReference type="PANTHER" id="PTHR11481">
    <property type="entry name" value="IMMUNOGLOBULIN FC RECEPTOR"/>
    <property type="match status" value="1"/>
</dbReference>
<dbReference type="OrthoDB" id="10012075at2759"/>
<dbReference type="GO" id="GO:0007166">
    <property type="term" value="P:cell surface receptor signaling pathway"/>
    <property type="evidence" value="ECO:0007669"/>
    <property type="project" value="TreeGrafter"/>
</dbReference>
<evidence type="ECO:0000256" key="2">
    <source>
        <dbReference type="ARBA" id="ARBA00023157"/>
    </source>
</evidence>
<feature type="domain" description="Ig-like" evidence="3">
    <location>
        <begin position="61"/>
        <end position="141"/>
    </location>
</feature>
<name>A0A2G9REH4_AQUCT</name>
<feature type="domain" description="Ig-like" evidence="3">
    <location>
        <begin position="1"/>
        <end position="56"/>
    </location>
</feature>
<evidence type="ECO:0000259" key="3">
    <source>
        <dbReference type="PROSITE" id="PS50835"/>
    </source>
</evidence>
<dbReference type="PANTHER" id="PTHR11481:SF64">
    <property type="entry name" value="FC RECEPTOR-LIKE PROTEIN 4"/>
    <property type="match status" value="1"/>
</dbReference>
<proteinExistence type="predicted"/>
<dbReference type="InterPro" id="IPR013783">
    <property type="entry name" value="Ig-like_fold"/>
</dbReference>
<protein>
    <recommendedName>
        <fullName evidence="3">Ig-like domain-containing protein</fullName>
    </recommendedName>
</protein>
<dbReference type="PROSITE" id="PS50835">
    <property type="entry name" value="IG_LIKE"/>
    <property type="match status" value="2"/>
</dbReference>
<dbReference type="Gene3D" id="2.60.40.10">
    <property type="entry name" value="Immunoglobulins"/>
    <property type="match status" value="3"/>
</dbReference>
<dbReference type="GO" id="GO:0009897">
    <property type="term" value="C:external side of plasma membrane"/>
    <property type="evidence" value="ECO:0007669"/>
    <property type="project" value="TreeGrafter"/>
</dbReference>
<dbReference type="GO" id="GO:0004888">
    <property type="term" value="F:transmembrane signaling receptor activity"/>
    <property type="evidence" value="ECO:0007669"/>
    <property type="project" value="TreeGrafter"/>
</dbReference>
<dbReference type="Pfam" id="PF13895">
    <property type="entry name" value="Ig_2"/>
    <property type="match status" value="2"/>
</dbReference>
<accession>A0A2G9REH4</accession>
<dbReference type="SMART" id="SM00409">
    <property type="entry name" value="IG"/>
    <property type="match status" value="2"/>
</dbReference>
<dbReference type="AlphaFoldDB" id="A0A2G9REH4"/>
<feature type="non-terminal residue" evidence="4">
    <location>
        <position position="224"/>
    </location>
</feature>
<evidence type="ECO:0000256" key="1">
    <source>
        <dbReference type="ARBA" id="ARBA00022729"/>
    </source>
</evidence>
<dbReference type="InterPro" id="IPR007110">
    <property type="entry name" value="Ig-like_dom"/>
</dbReference>
<keyword evidence="2" id="KW-1015">Disulfide bond</keyword>
<organism evidence="4 5">
    <name type="scientific">Aquarana catesbeiana</name>
    <name type="common">American bullfrog</name>
    <name type="synonym">Rana catesbeiana</name>
    <dbReference type="NCBI Taxonomy" id="8400"/>
    <lineage>
        <taxon>Eukaryota</taxon>
        <taxon>Metazoa</taxon>
        <taxon>Chordata</taxon>
        <taxon>Craniata</taxon>
        <taxon>Vertebrata</taxon>
        <taxon>Euteleostomi</taxon>
        <taxon>Amphibia</taxon>
        <taxon>Batrachia</taxon>
        <taxon>Anura</taxon>
        <taxon>Neobatrachia</taxon>
        <taxon>Ranoidea</taxon>
        <taxon>Ranidae</taxon>
        <taxon>Aquarana</taxon>
    </lineage>
</organism>
<dbReference type="InterPro" id="IPR050488">
    <property type="entry name" value="Ig_Fc_receptor"/>
</dbReference>
<evidence type="ECO:0000313" key="4">
    <source>
        <dbReference type="EMBL" id="PIO26244.1"/>
    </source>
</evidence>
<dbReference type="InterPro" id="IPR003599">
    <property type="entry name" value="Ig_sub"/>
</dbReference>
<keyword evidence="5" id="KW-1185">Reference proteome</keyword>
<evidence type="ECO:0000313" key="5">
    <source>
        <dbReference type="Proteomes" id="UP000228934"/>
    </source>
</evidence>
<dbReference type="EMBL" id="KV946190">
    <property type="protein sequence ID" value="PIO26244.1"/>
    <property type="molecule type" value="Genomic_DNA"/>
</dbReference>